<dbReference type="OrthoDB" id="10261355at2759"/>
<evidence type="ECO:0000313" key="2">
    <source>
        <dbReference type="EMBL" id="KAF6025105.1"/>
    </source>
</evidence>
<evidence type="ECO:0000259" key="1">
    <source>
        <dbReference type="PROSITE" id="PS50835"/>
    </source>
</evidence>
<accession>A0A7J7JG82</accession>
<reference evidence="2" key="1">
    <citation type="submission" date="2020-06" db="EMBL/GenBank/DDBJ databases">
        <title>Draft genome of Bugula neritina, a colonial animal packing powerful symbionts and potential medicines.</title>
        <authorList>
            <person name="Rayko M."/>
        </authorList>
    </citation>
    <scope>NUCLEOTIDE SEQUENCE [LARGE SCALE GENOMIC DNA]</scope>
    <source>
        <strain evidence="2">Kwan_BN1</strain>
    </source>
</reference>
<dbReference type="Proteomes" id="UP000593567">
    <property type="component" value="Unassembled WGS sequence"/>
</dbReference>
<sequence>MGNSSSDLRYAESYSTNDFELVIRLAKDLEYFLTEHFQATGNGFGEKINSATCNNQKLPREITNALWQLNRERNKLVHDRTYNKIQNRQSFITTYQQAKHSLQQLISPSSGEYRCVIS</sequence>
<name>A0A7J7JG82_BUGNE</name>
<dbReference type="AlphaFoldDB" id="A0A7J7JG82"/>
<dbReference type="InterPro" id="IPR007110">
    <property type="entry name" value="Ig-like_dom"/>
</dbReference>
<proteinExistence type="predicted"/>
<feature type="domain" description="Ig-like" evidence="1">
    <location>
        <begin position="45"/>
        <end position="118"/>
    </location>
</feature>
<evidence type="ECO:0000313" key="3">
    <source>
        <dbReference type="Proteomes" id="UP000593567"/>
    </source>
</evidence>
<comment type="caution">
    <text evidence="2">The sequence shown here is derived from an EMBL/GenBank/DDBJ whole genome shotgun (WGS) entry which is preliminary data.</text>
</comment>
<dbReference type="PROSITE" id="PS50835">
    <property type="entry name" value="IG_LIKE"/>
    <property type="match status" value="1"/>
</dbReference>
<dbReference type="EMBL" id="VXIV02002496">
    <property type="protein sequence ID" value="KAF6025105.1"/>
    <property type="molecule type" value="Genomic_DNA"/>
</dbReference>
<gene>
    <name evidence="2" type="ORF">EB796_016584</name>
</gene>
<organism evidence="2 3">
    <name type="scientific">Bugula neritina</name>
    <name type="common">Brown bryozoan</name>
    <name type="synonym">Sertularia neritina</name>
    <dbReference type="NCBI Taxonomy" id="10212"/>
    <lineage>
        <taxon>Eukaryota</taxon>
        <taxon>Metazoa</taxon>
        <taxon>Spiralia</taxon>
        <taxon>Lophotrochozoa</taxon>
        <taxon>Bryozoa</taxon>
        <taxon>Gymnolaemata</taxon>
        <taxon>Cheilostomatida</taxon>
        <taxon>Flustrina</taxon>
        <taxon>Buguloidea</taxon>
        <taxon>Bugulidae</taxon>
        <taxon>Bugula</taxon>
    </lineage>
</organism>
<protein>
    <recommendedName>
        <fullName evidence="1">Ig-like domain-containing protein</fullName>
    </recommendedName>
</protein>
<keyword evidence="3" id="KW-1185">Reference proteome</keyword>